<name>A0A4R3VUG5_9SPHI</name>
<organism evidence="1 2">
    <name type="scientific">Sphingobacterium alimentarium</name>
    <dbReference type="NCBI Taxonomy" id="797292"/>
    <lineage>
        <taxon>Bacteria</taxon>
        <taxon>Pseudomonadati</taxon>
        <taxon>Bacteroidota</taxon>
        <taxon>Sphingobacteriia</taxon>
        <taxon>Sphingobacteriales</taxon>
        <taxon>Sphingobacteriaceae</taxon>
        <taxon>Sphingobacterium</taxon>
    </lineage>
</organism>
<proteinExistence type="predicted"/>
<dbReference type="AlphaFoldDB" id="A0A4R3VUG5"/>
<keyword evidence="2" id="KW-1185">Reference proteome</keyword>
<dbReference type="EMBL" id="SMBZ01000050">
    <property type="protein sequence ID" value="TCV08000.1"/>
    <property type="molecule type" value="Genomic_DNA"/>
</dbReference>
<protein>
    <submittedName>
        <fullName evidence="1">Uncharacterized protein</fullName>
    </submittedName>
</protein>
<reference evidence="1 2" key="1">
    <citation type="submission" date="2019-03" db="EMBL/GenBank/DDBJ databases">
        <title>Genomic Encyclopedia of Type Strains, Phase IV (KMG-IV): sequencing the most valuable type-strain genomes for metagenomic binning, comparative biology and taxonomic classification.</title>
        <authorList>
            <person name="Goeker M."/>
        </authorList>
    </citation>
    <scope>NUCLEOTIDE SEQUENCE [LARGE SCALE GENOMIC DNA]</scope>
    <source>
        <strain evidence="1 2">DSM 22362</strain>
    </source>
</reference>
<dbReference type="Proteomes" id="UP000295197">
    <property type="component" value="Unassembled WGS sequence"/>
</dbReference>
<comment type="caution">
    <text evidence="1">The sequence shown here is derived from an EMBL/GenBank/DDBJ whole genome shotgun (WGS) entry which is preliminary data.</text>
</comment>
<evidence type="ECO:0000313" key="2">
    <source>
        <dbReference type="Proteomes" id="UP000295197"/>
    </source>
</evidence>
<accession>A0A4R3VUG5</accession>
<evidence type="ECO:0000313" key="1">
    <source>
        <dbReference type="EMBL" id="TCV08000.1"/>
    </source>
</evidence>
<gene>
    <name evidence="1" type="ORF">EDC17_10508</name>
</gene>
<sequence>MWGIDYTTKNKYAPSGIMPQATYGYRLWDDKRSEFFVMVGSSAGYNFQLSRDFSNQIKVSPFVYAEYIGVINVKIGYDYATKINKGFPFISVGLGGFHAFRNL</sequence>